<evidence type="ECO:0000313" key="1">
    <source>
        <dbReference type="EMBL" id="KAJ6035174.1"/>
    </source>
</evidence>
<dbReference type="EMBL" id="JAQJZL010000010">
    <property type="protein sequence ID" value="KAJ6035174.1"/>
    <property type="molecule type" value="Genomic_DNA"/>
</dbReference>
<protein>
    <submittedName>
        <fullName evidence="1">Uncharacterized protein</fullName>
    </submittedName>
</protein>
<dbReference type="Proteomes" id="UP001219568">
    <property type="component" value="Unassembled WGS sequence"/>
</dbReference>
<reference evidence="1" key="2">
    <citation type="submission" date="2023-01" db="EMBL/GenBank/DDBJ databases">
        <authorList>
            <person name="Petersen C."/>
        </authorList>
    </citation>
    <scope>NUCLEOTIDE SEQUENCE</scope>
    <source>
        <strain evidence="1">IBT 15450</strain>
    </source>
</reference>
<sequence>MAEPTKEDYARKIDRRILPLVALTYLLCYLDRTNIGENNESPLYPCIKLTFCKGIQKSSIATQMMISCIRLI</sequence>
<evidence type="ECO:0000313" key="2">
    <source>
        <dbReference type="Proteomes" id="UP001219568"/>
    </source>
</evidence>
<keyword evidence="2" id="KW-1185">Reference proteome</keyword>
<gene>
    <name evidence="1" type="ORF">N7460_009349</name>
</gene>
<dbReference type="AlphaFoldDB" id="A0AAD6I880"/>
<comment type="caution">
    <text evidence="1">The sequence shown here is derived from an EMBL/GenBank/DDBJ whole genome shotgun (WGS) entry which is preliminary data.</text>
</comment>
<reference evidence="1" key="1">
    <citation type="journal article" date="2023" name="IMA Fungus">
        <title>Comparative genomic study of the Penicillium genus elucidates a diverse pangenome and 15 lateral gene transfer events.</title>
        <authorList>
            <person name="Petersen C."/>
            <person name="Sorensen T."/>
            <person name="Nielsen M.R."/>
            <person name="Sondergaard T.E."/>
            <person name="Sorensen J.L."/>
            <person name="Fitzpatrick D.A."/>
            <person name="Frisvad J.C."/>
            <person name="Nielsen K.L."/>
        </authorList>
    </citation>
    <scope>NUCLEOTIDE SEQUENCE</scope>
    <source>
        <strain evidence="1">IBT 15450</strain>
    </source>
</reference>
<name>A0AAD6I880_PENCN</name>
<accession>A0AAD6I880</accession>
<proteinExistence type="predicted"/>
<organism evidence="1 2">
    <name type="scientific">Penicillium canescens</name>
    <dbReference type="NCBI Taxonomy" id="5083"/>
    <lineage>
        <taxon>Eukaryota</taxon>
        <taxon>Fungi</taxon>
        <taxon>Dikarya</taxon>
        <taxon>Ascomycota</taxon>
        <taxon>Pezizomycotina</taxon>
        <taxon>Eurotiomycetes</taxon>
        <taxon>Eurotiomycetidae</taxon>
        <taxon>Eurotiales</taxon>
        <taxon>Aspergillaceae</taxon>
        <taxon>Penicillium</taxon>
    </lineage>
</organism>